<keyword evidence="3" id="KW-1185">Reference proteome</keyword>
<dbReference type="EMBL" id="FUYL01000005">
    <property type="protein sequence ID" value="SKB50803.1"/>
    <property type="molecule type" value="Genomic_DNA"/>
</dbReference>
<feature type="transmembrane region" description="Helical" evidence="1">
    <location>
        <begin position="303"/>
        <end position="323"/>
    </location>
</feature>
<dbReference type="Proteomes" id="UP000190339">
    <property type="component" value="Unassembled WGS sequence"/>
</dbReference>
<reference evidence="3" key="1">
    <citation type="submission" date="2017-02" db="EMBL/GenBank/DDBJ databases">
        <authorList>
            <person name="Varghese N."/>
            <person name="Submissions S."/>
        </authorList>
    </citation>
    <scope>NUCLEOTIDE SEQUENCE [LARGE SCALE GENOMIC DNA]</scope>
    <source>
        <strain evidence="3">DSM 23546</strain>
    </source>
</reference>
<dbReference type="AlphaFoldDB" id="A0A1T5BUY9"/>
<keyword evidence="1" id="KW-0472">Membrane</keyword>
<name>A0A1T5BUY9_9FLAO</name>
<protein>
    <recommendedName>
        <fullName evidence="4">Chain length determinant protein</fullName>
    </recommendedName>
</protein>
<feature type="transmembrane region" description="Helical" evidence="1">
    <location>
        <begin position="47"/>
        <end position="64"/>
    </location>
</feature>
<keyword evidence="1" id="KW-1133">Transmembrane helix</keyword>
<accession>A0A1T5BUY9</accession>
<gene>
    <name evidence="2" type="ORF">SAMN05660866_01809</name>
</gene>
<proteinExistence type="predicted"/>
<keyword evidence="1" id="KW-0812">Transmembrane</keyword>
<evidence type="ECO:0000313" key="3">
    <source>
        <dbReference type="Proteomes" id="UP000190339"/>
    </source>
</evidence>
<sequence>MADNQSPTTQNSSDEIDLGQLFKLIGSALNAVLRFFLRVFLYLKKNIFILIGLVLFGFALGYGLSKIISKRMKSEVIVKPQMESKNYLYDVIDEIQSKIGAKDTLFFKSIGIEEIDFAGLEITINRVIEAGTSETDLQYLELLQSFENTDAIADIVRAELQSKSSFNQRITFFYNNPEMGKDFVDKVLKYINTNQYFDGLIVIYRANATSRILENQKLLKQLDEIIANYANKMAKQNTPIGNDRILLDNQESVNITGLFNLKNELIKDIESKKLELETRREPLSVIYSGQAQVVQKSFFGKKIVLIPILFLTIFFLVSFIGYLNKKAKELY</sequence>
<organism evidence="2 3">
    <name type="scientific">Maribacter arcticus</name>
    <dbReference type="NCBI Taxonomy" id="561365"/>
    <lineage>
        <taxon>Bacteria</taxon>
        <taxon>Pseudomonadati</taxon>
        <taxon>Bacteroidota</taxon>
        <taxon>Flavobacteriia</taxon>
        <taxon>Flavobacteriales</taxon>
        <taxon>Flavobacteriaceae</taxon>
        <taxon>Maribacter</taxon>
    </lineage>
</organism>
<dbReference type="OrthoDB" id="1452530at2"/>
<evidence type="ECO:0000313" key="2">
    <source>
        <dbReference type="EMBL" id="SKB50803.1"/>
    </source>
</evidence>
<feature type="transmembrane region" description="Helical" evidence="1">
    <location>
        <begin position="21"/>
        <end position="41"/>
    </location>
</feature>
<evidence type="ECO:0008006" key="4">
    <source>
        <dbReference type="Google" id="ProtNLM"/>
    </source>
</evidence>
<evidence type="ECO:0000256" key="1">
    <source>
        <dbReference type="SAM" id="Phobius"/>
    </source>
</evidence>
<dbReference type="RefSeq" id="WP_079512280.1">
    <property type="nucleotide sequence ID" value="NZ_FUYL01000005.1"/>
</dbReference>
<dbReference type="STRING" id="561365.SAMN05660866_01809"/>